<reference evidence="2" key="1">
    <citation type="submission" date="2021-12" db="EMBL/GenBank/DDBJ databases">
        <authorList>
            <person name="King R."/>
        </authorList>
    </citation>
    <scope>NUCLEOTIDE SEQUENCE</scope>
</reference>
<name>A0A9P0A7Q4_BEMTA</name>
<dbReference type="AlphaFoldDB" id="A0A9P0A7Q4"/>
<accession>A0A9P0A7Q4</accession>
<dbReference type="InterPro" id="IPR008914">
    <property type="entry name" value="PEBP"/>
</dbReference>
<feature type="compositionally biased region" description="Basic and acidic residues" evidence="1">
    <location>
        <begin position="249"/>
        <end position="266"/>
    </location>
</feature>
<keyword evidence="3" id="KW-1185">Reference proteome</keyword>
<organism evidence="2 3">
    <name type="scientific">Bemisia tabaci</name>
    <name type="common">Sweetpotato whitefly</name>
    <name type="synonym">Aleurodes tabaci</name>
    <dbReference type="NCBI Taxonomy" id="7038"/>
    <lineage>
        <taxon>Eukaryota</taxon>
        <taxon>Metazoa</taxon>
        <taxon>Ecdysozoa</taxon>
        <taxon>Arthropoda</taxon>
        <taxon>Hexapoda</taxon>
        <taxon>Insecta</taxon>
        <taxon>Pterygota</taxon>
        <taxon>Neoptera</taxon>
        <taxon>Paraneoptera</taxon>
        <taxon>Hemiptera</taxon>
        <taxon>Sternorrhyncha</taxon>
        <taxon>Aleyrodoidea</taxon>
        <taxon>Aleyrodidae</taxon>
        <taxon>Aleyrodinae</taxon>
        <taxon>Bemisia</taxon>
    </lineage>
</organism>
<dbReference type="KEGG" id="btab:109036205"/>
<evidence type="ECO:0008006" key="4">
    <source>
        <dbReference type="Google" id="ProtNLM"/>
    </source>
</evidence>
<dbReference type="InterPro" id="IPR035810">
    <property type="entry name" value="PEBP_euk"/>
</dbReference>
<dbReference type="SUPFAM" id="SSF49777">
    <property type="entry name" value="PEBP-like"/>
    <property type="match status" value="1"/>
</dbReference>
<proteinExistence type="predicted"/>
<dbReference type="PANTHER" id="PTHR11362:SF82">
    <property type="entry name" value="PHOSPHATIDYLETHANOLAMINE-BINDING PROTEIN 4"/>
    <property type="match status" value="1"/>
</dbReference>
<dbReference type="PANTHER" id="PTHR11362">
    <property type="entry name" value="PHOSPHATIDYLETHANOLAMINE-BINDING PROTEIN"/>
    <property type="match status" value="1"/>
</dbReference>
<dbReference type="Proteomes" id="UP001152759">
    <property type="component" value="Chromosome 3"/>
</dbReference>
<sequence length="276" mass="32029">MHWYQKSGQNLWIQCGFWIWTITQEIVSANFTTDPTTQVTGTTPKPHREMLFELEAHKIIPDCIDGAPPYPAQIKFLEKVEVDFGNILLVNEIKFAPYLIRYPMKNSTFYTVMMVGLDEPSEEAPTDREWLYYLVCNIPGLTIFQGDAIAKWVQPMPKMSTGMHRYVFLIYKQKSRTAIVENEISAGRSDKDRAGFSHQRFAEKNNFGKPIAVNFFVLMSPFNLTVTPFPDEKVPEPTDNYLEEARKLNEEKEKRKEMNQQKEEKQQNSTLSTPKN</sequence>
<protein>
    <recommendedName>
        <fullName evidence="4">Phosphatidylethanolamine-binding protein</fullName>
    </recommendedName>
</protein>
<gene>
    <name evidence="2" type="ORF">BEMITA_LOCUS6438</name>
</gene>
<evidence type="ECO:0000313" key="2">
    <source>
        <dbReference type="EMBL" id="CAH0387418.1"/>
    </source>
</evidence>
<dbReference type="Gene3D" id="3.90.280.10">
    <property type="entry name" value="PEBP-like"/>
    <property type="match status" value="1"/>
</dbReference>
<dbReference type="Pfam" id="PF01161">
    <property type="entry name" value="PBP"/>
    <property type="match status" value="1"/>
</dbReference>
<dbReference type="EMBL" id="OU963864">
    <property type="protein sequence ID" value="CAH0387418.1"/>
    <property type="molecule type" value="Genomic_DNA"/>
</dbReference>
<dbReference type="CDD" id="cd00866">
    <property type="entry name" value="PEBP_euk"/>
    <property type="match status" value="1"/>
</dbReference>
<feature type="region of interest" description="Disordered" evidence="1">
    <location>
        <begin position="249"/>
        <end position="276"/>
    </location>
</feature>
<evidence type="ECO:0000256" key="1">
    <source>
        <dbReference type="SAM" id="MobiDB-lite"/>
    </source>
</evidence>
<dbReference type="InterPro" id="IPR036610">
    <property type="entry name" value="PEBP-like_sf"/>
</dbReference>
<evidence type="ECO:0000313" key="3">
    <source>
        <dbReference type="Proteomes" id="UP001152759"/>
    </source>
</evidence>